<organism evidence="1">
    <name type="scientific">Anopheles darlingi</name>
    <name type="common">Mosquito</name>
    <dbReference type="NCBI Taxonomy" id="43151"/>
    <lineage>
        <taxon>Eukaryota</taxon>
        <taxon>Metazoa</taxon>
        <taxon>Ecdysozoa</taxon>
        <taxon>Arthropoda</taxon>
        <taxon>Hexapoda</taxon>
        <taxon>Insecta</taxon>
        <taxon>Pterygota</taxon>
        <taxon>Neoptera</taxon>
        <taxon>Endopterygota</taxon>
        <taxon>Diptera</taxon>
        <taxon>Nematocera</taxon>
        <taxon>Culicoidea</taxon>
        <taxon>Culicidae</taxon>
        <taxon>Anophelinae</taxon>
        <taxon>Anopheles</taxon>
    </lineage>
</organism>
<dbReference type="AlphaFoldDB" id="A0A2M4DKG9"/>
<dbReference type="EMBL" id="GGFL01013863">
    <property type="protein sequence ID" value="MBW78041.1"/>
    <property type="molecule type" value="Transcribed_RNA"/>
</dbReference>
<protein>
    <submittedName>
        <fullName evidence="1">Putative secreted protein</fullName>
    </submittedName>
</protein>
<sequence>MLSRIVCLFFLEGAMNGKRVVVVRILSGIRQETRKLGSWTDWEAYWSPSPPVHDCDSKAQAHIIALGRKKVN</sequence>
<proteinExistence type="predicted"/>
<evidence type="ECO:0000313" key="1">
    <source>
        <dbReference type="EMBL" id="MBW78041.1"/>
    </source>
</evidence>
<accession>A0A2M4DKG9</accession>
<name>A0A2M4DKG9_ANODA</name>
<reference evidence="1" key="1">
    <citation type="submission" date="2018-01" db="EMBL/GenBank/DDBJ databases">
        <title>An insight into the sialome of Amazonian anophelines.</title>
        <authorList>
            <person name="Ribeiro J.M."/>
            <person name="Scarpassa V."/>
            <person name="Calvo E."/>
        </authorList>
    </citation>
    <scope>NUCLEOTIDE SEQUENCE</scope>
</reference>